<feature type="region of interest" description="Disordered" evidence="1">
    <location>
        <begin position="209"/>
        <end position="269"/>
    </location>
</feature>
<feature type="compositionally biased region" description="Polar residues" evidence="1">
    <location>
        <begin position="167"/>
        <end position="176"/>
    </location>
</feature>
<sequence length="563" mass="62177">MGLPIWRDPEEKKESVKNTARTDPTAASRSSIRRRPSIHRGTFPRPPAWQSLLEPLRSTPGSPPPPPAMSPPPPLPVPAPASRLSMRNREVLDRIRNIQRTGDEARTRLIDHQISHLRNSGGEQSFGAGRQETRQAPEVPPRSSRRSLLPTPPLEVSEQNTSRESRVQTPVPTISVQPAAGLGDRIRSPSPAPPQEDAWQIIRETIPADGNLPSAESSSASAAASSSFNSTANAVPTDNQSTAPDHLANPSETQSSHDQEMDCIYDSDNSTSTFIPTGLSPFGYTPASLQGLRDSIREEMHDGFDDIQQDFQTSLSEYEDEMCSLRHDYNALRDHLQRLDPNAQLPPPYPPFSPAARGPPRTYDEAMGPSFTTSHRLPYPPAYDPAIHARSRDAISRTEAYFTPYGPPYTTESQYHLGVDRDGQLQLLPRDRTLTRVPSLRREESQREPRETVQRAALERHLDRMREERQEDTSRAAARHLAQLRHEGPPPGRGEEGGDVDTSLRGILDRLSRRQDVPDGMWMGAGLSRDVVEPRPGVDSGEGAEARPAGSGRVAGRGRVGRL</sequence>
<feature type="compositionally biased region" description="Pro residues" evidence="1">
    <location>
        <begin position="61"/>
        <end position="79"/>
    </location>
</feature>
<accession>A0A2P7ZY48</accession>
<dbReference type="AlphaFoldDB" id="A0A2P7ZY48"/>
<feature type="compositionally biased region" description="Basic and acidic residues" evidence="1">
    <location>
        <begin position="7"/>
        <end position="16"/>
    </location>
</feature>
<feature type="region of interest" description="Disordered" evidence="1">
    <location>
        <begin position="1"/>
        <end position="88"/>
    </location>
</feature>
<dbReference type="OrthoDB" id="3946700at2759"/>
<reference evidence="2 3" key="1">
    <citation type="submission" date="2017-05" db="EMBL/GenBank/DDBJ databases">
        <title>Draft genome sequence of Elsinoe australis.</title>
        <authorList>
            <person name="Cheng Q."/>
        </authorList>
    </citation>
    <scope>NUCLEOTIDE SEQUENCE [LARGE SCALE GENOMIC DNA]</scope>
    <source>
        <strain evidence="2 3">NL1</strain>
    </source>
</reference>
<comment type="caution">
    <text evidence="2">The sequence shown here is derived from an EMBL/GenBank/DDBJ whole genome shotgun (WGS) entry which is preliminary data.</text>
</comment>
<protein>
    <submittedName>
        <fullName evidence="2">Uncharacterized protein</fullName>
    </submittedName>
</protein>
<evidence type="ECO:0000256" key="1">
    <source>
        <dbReference type="SAM" id="MobiDB-lite"/>
    </source>
</evidence>
<keyword evidence="3" id="KW-1185">Reference proteome</keyword>
<name>A0A2P7ZY48_9PEZI</name>
<feature type="compositionally biased region" description="Basic and acidic residues" evidence="1">
    <location>
        <begin position="484"/>
        <end position="496"/>
    </location>
</feature>
<feature type="region of interest" description="Disordered" evidence="1">
    <location>
        <begin position="483"/>
        <end position="502"/>
    </location>
</feature>
<evidence type="ECO:0000313" key="2">
    <source>
        <dbReference type="EMBL" id="PSK53148.1"/>
    </source>
</evidence>
<evidence type="ECO:0000313" key="3">
    <source>
        <dbReference type="Proteomes" id="UP000243723"/>
    </source>
</evidence>
<feature type="region of interest" description="Disordered" evidence="1">
    <location>
        <begin position="432"/>
        <end position="459"/>
    </location>
</feature>
<gene>
    <name evidence="2" type="ORF">B9Z65_3348</name>
</gene>
<proteinExistence type="predicted"/>
<feature type="region of interest" description="Disordered" evidence="1">
    <location>
        <begin position="510"/>
        <end position="563"/>
    </location>
</feature>
<dbReference type="Proteomes" id="UP000243723">
    <property type="component" value="Unassembled WGS sequence"/>
</dbReference>
<dbReference type="EMBL" id="NHZQ01000102">
    <property type="protein sequence ID" value="PSK53148.1"/>
    <property type="molecule type" value="Genomic_DNA"/>
</dbReference>
<feature type="compositionally biased region" description="Low complexity" evidence="1">
    <location>
        <begin position="214"/>
        <end position="234"/>
    </location>
</feature>
<organism evidence="2 3">
    <name type="scientific">Elsinoe australis</name>
    <dbReference type="NCBI Taxonomy" id="40998"/>
    <lineage>
        <taxon>Eukaryota</taxon>
        <taxon>Fungi</taxon>
        <taxon>Dikarya</taxon>
        <taxon>Ascomycota</taxon>
        <taxon>Pezizomycotina</taxon>
        <taxon>Dothideomycetes</taxon>
        <taxon>Dothideomycetidae</taxon>
        <taxon>Myriangiales</taxon>
        <taxon>Elsinoaceae</taxon>
        <taxon>Elsinoe</taxon>
    </lineage>
</organism>
<feature type="region of interest" description="Disordered" evidence="1">
    <location>
        <begin position="118"/>
        <end position="195"/>
    </location>
</feature>
<feature type="compositionally biased region" description="Polar residues" evidence="1">
    <location>
        <begin position="17"/>
        <end position="27"/>
    </location>
</feature>